<gene>
    <name evidence="3" type="ORF">MNOR_LOCUS32029</name>
</gene>
<feature type="non-terminal residue" evidence="3">
    <location>
        <position position="755"/>
    </location>
</feature>
<evidence type="ECO:0000256" key="1">
    <source>
        <dbReference type="SAM" id="MobiDB-lite"/>
    </source>
</evidence>
<feature type="region of interest" description="Disordered" evidence="1">
    <location>
        <begin position="630"/>
        <end position="709"/>
    </location>
</feature>
<feature type="compositionally biased region" description="Polar residues" evidence="1">
    <location>
        <begin position="646"/>
        <end position="655"/>
    </location>
</feature>
<dbReference type="SMART" id="SM00355">
    <property type="entry name" value="ZnF_C2H2"/>
    <property type="match status" value="3"/>
</dbReference>
<accession>A0AAV2S6H8</accession>
<feature type="compositionally biased region" description="Polar residues" evidence="1">
    <location>
        <begin position="168"/>
        <end position="190"/>
    </location>
</feature>
<name>A0AAV2S6H8_MEGNR</name>
<reference evidence="3 4" key="1">
    <citation type="submission" date="2024-05" db="EMBL/GenBank/DDBJ databases">
        <authorList>
            <person name="Wallberg A."/>
        </authorList>
    </citation>
    <scope>NUCLEOTIDE SEQUENCE [LARGE SCALE GENOMIC DNA]</scope>
</reference>
<dbReference type="PROSITE" id="PS00028">
    <property type="entry name" value="ZINC_FINGER_C2H2_1"/>
    <property type="match status" value="2"/>
</dbReference>
<feature type="domain" description="C2H2-type" evidence="2">
    <location>
        <begin position="458"/>
        <end position="479"/>
    </location>
</feature>
<dbReference type="EMBL" id="CAXKWB010042551">
    <property type="protein sequence ID" value="CAL4158061.1"/>
    <property type="molecule type" value="Genomic_DNA"/>
</dbReference>
<organism evidence="3 4">
    <name type="scientific">Meganyctiphanes norvegica</name>
    <name type="common">Northern krill</name>
    <name type="synonym">Thysanopoda norvegica</name>
    <dbReference type="NCBI Taxonomy" id="48144"/>
    <lineage>
        <taxon>Eukaryota</taxon>
        <taxon>Metazoa</taxon>
        <taxon>Ecdysozoa</taxon>
        <taxon>Arthropoda</taxon>
        <taxon>Crustacea</taxon>
        <taxon>Multicrustacea</taxon>
        <taxon>Malacostraca</taxon>
        <taxon>Eumalacostraca</taxon>
        <taxon>Eucarida</taxon>
        <taxon>Euphausiacea</taxon>
        <taxon>Euphausiidae</taxon>
        <taxon>Meganyctiphanes</taxon>
    </lineage>
</organism>
<dbReference type="AlphaFoldDB" id="A0AAV2S6H8"/>
<feature type="region of interest" description="Disordered" evidence="1">
    <location>
        <begin position="123"/>
        <end position="197"/>
    </location>
</feature>
<evidence type="ECO:0000313" key="4">
    <source>
        <dbReference type="Proteomes" id="UP001497623"/>
    </source>
</evidence>
<keyword evidence="4" id="KW-1185">Reference proteome</keyword>
<feature type="compositionally biased region" description="Pro residues" evidence="1">
    <location>
        <begin position="303"/>
        <end position="312"/>
    </location>
</feature>
<proteinExistence type="predicted"/>
<feature type="compositionally biased region" description="Polar residues" evidence="1">
    <location>
        <begin position="696"/>
        <end position="709"/>
    </location>
</feature>
<protein>
    <recommendedName>
        <fullName evidence="2">C2H2-type domain-containing protein</fullName>
    </recommendedName>
</protein>
<feature type="region of interest" description="Disordered" evidence="1">
    <location>
        <begin position="33"/>
        <end position="79"/>
    </location>
</feature>
<feature type="domain" description="C2H2-type" evidence="2">
    <location>
        <begin position="417"/>
        <end position="438"/>
    </location>
</feature>
<sequence>MDEVFGNSSSDTVVEANWSQVLDHINKDIEDLNQLESQLQNEDQHQNEESNSQVSTQESKCIPKPPATRPEPPSYAQTMNNLHSASRSQLPSFYSISTVAPQGTSSVTAAHVPVITSVIKTREPEPAPRVSKLSQSKLAPSPALRHTQSTVVPRVNTSAGQTPRPRSHSTGDTSQYQQPAQQPRTNSTGDASHYHLPTHQPLVYPFTEKRKNLIQQQQISSHNVPQNSHKLSQVRPVSQYDNLPLYNSSLQTLQIPAPLPVMCSFNHIDPKSHQRNPNPPYVNLPCYSGKPVNTPNIVLEVPSTPPPTPPPSSGSSSAPSTPHGPNGFRHSYIEIWTGVKEERDSLSDSECDELRRNTSYLEPSTPTGRRSPGYVEMSSPYFKSPQPESSPFNGSVLADLATKLASYAGHVPRNIFCPLCPRYFGYEKSLSSHIHKYHRDMLNGMIDGKPGDVQLQYCPICQARFFNMSVLPKHLVDFHRASVVEILEKNDCILSDASGIQCPFCAKKVPHGKTGEQVLLYHMQQAHMVDFEEMVQRKFRSYSAGRDSLKSISSGDVSQLLSFTPGVTSTPGLSNKMIGLSMEAKRSVEALNLDETWTSHKGIIKTPITSPVPELKPRLDQDYHRHIPSQVKTTQLPMSPSKGILRQQSSTGNKQSVKRELRFSVPPVTSEEFYVPESPESSDHSTPERETPNLREASQNLNPTSQQQIHIPQYQKREAGSTPYKVNVLKQADFMELTTKSAGRKRRRLGLGLKS</sequence>
<feature type="compositionally biased region" description="Polar residues" evidence="1">
    <location>
        <begin position="146"/>
        <end position="161"/>
    </location>
</feature>
<dbReference type="InterPro" id="IPR013087">
    <property type="entry name" value="Znf_C2H2_type"/>
</dbReference>
<feature type="region of interest" description="Disordered" evidence="1">
    <location>
        <begin position="295"/>
        <end position="324"/>
    </location>
</feature>
<evidence type="ECO:0000259" key="2">
    <source>
        <dbReference type="PROSITE" id="PS00028"/>
    </source>
</evidence>
<comment type="caution">
    <text evidence="3">The sequence shown here is derived from an EMBL/GenBank/DDBJ whole genome shotgun (WGS) entry which is preliminary data.</text>
</comment>
<feature type="compositionally biased region" description="Polar residues" evidence="1">
    <location>
        <begin position="49"/>
        <end position="59"/>
    </location>
</feature>
<evidence type="ECO:0000313" key="3">
    <source>
        <dbReference type="EMBL" id="CAL4158061.1"/>
    </source>
</evidence>
<feature type="compositionally biased region" description="Pro residues" evidence="1">
    <location>
        <begin position="63"/>
        <end position="73"/>
    </location>
</feature>
<feature type="compositionally biased region" description="Basic and acidic residues" evidence="1">
    <location>
        <begin position="681"/>
        <end position="693"/>
    </location>
</feature>
<dbReference type="Proteomes" id="UP001497623">
    <property type="component" value="Unassembled WGS sequence"/>
</dbReference>